<evidence type="ECO:0000256" key="1">
    <source>
        <dbReference type="ARBA" id="ARBA00008853"/>
    </source>
</evidence>
<dbReference type="GO" id="GO:0016787">
    <property type="term" value="F:hydrolase activity"/>
    <property type="evidence" value="ECO:0007669"/>
    <property type="project" value="UniProtKB-KW"/>
</dbReference>
<proteinExistence type="inferred from homology"/>
<dbReference type="RefSeq" id="WP_317568879.1">
    <property type="nucleotide sequence ID" value="NZ_JAWLKA010000008.1"/>
</dbReference>
<dbReference type="SUPFAM" id="SSF63829">
    <property type="entry name" value="Calcium-dependent phosphotriesterase"/>
    <property type="match status" value="1"/>
</dbReference>
<dbReference type="PANTHER" id="PTHR10907:SF47">
    <property type="entry name" value="REGUCALCIN"/>
    <property type="match status" value="1"/>
</dbReference>
<gene>
    <name evidence="3" type="ORF">R3Q59_15990</name>
</gene>
<dbReference type="PANTHER" id="PTHR10907">
    <property type="entry name" value="REGUCALCIN"/>
    <property type="match status" value="1"/>
</dbReference>
<dbReference type="InterPro" id="IPR013658">
    <property type="entry name" value="SGL"/>
</dbReference>
<dbReference type="InterPro" id="IPR011042">
    <property type="entry name" value="6-blade_b-propeller_TolB-like"/>
</dbReference>
<evidence type="ECO:0000313" key="4">
    <source>
        <dbReference type="Proteomes" id="UP001185737"/>
    </source>
</evidence>
<dbReference type="Gene3D" id="2.120.10.30">
    <property type="entry name" value="TolB, C-terminal domain"/>
    <property type="match status" value="1"/>
</dbReference>
<keyword evidence="3" id="KW-0378">Hydrolase</keyword>
<evidence type="ECO:0000313" key="3">
    <source>
        <dbReference type="EMBL" id="MDV6282005.1"/>
    </source>
</evidence>
<name>A0ABU4CEL8_RHOJO</name>
<sequence>MTAHAERAEVTARVRRFANDARHNLTLLNLTGASSVLPRAARGAPSAPCLFTAHEMEQPMPDIATVRTPSEPRSTTMRSSFSIDVVADLKTTLGEGPLWDVEQQLLYWIDSAEGRIFRSTAEGSHIRAWEVGQKIGSMAVCQDGANALVALQNGLWNLDLQTGHLAALVDPEPGLPNNRLNDGKVDRAGRFVFGSMDTLEDSPSGRLYSYSPDGSLAVLDEGITVSNGPCWSPDGRTLYFSDTWTGEIWAYDYDLATGKVANRRTFAHVDTSFGGAADGATVDADGYLWQALVYGGKIIRYAPDGTVDRTIDFPVLKPTSVMFGGPNLDTLFVTSMAKPPLPRFPDDGQLRGSLFAIHGLGVRGVREHRFGA</sequence>
<dbReference type="EC" id="3.1.1.99" evidence="3"/>
<dbReference type="Proteomes" id="UP001185737">
    <property type="component" value="Unassembled WGS sequence"/>
</dbReference>
<comment type="similarity">
    <text evidence="1">Belongs to the SMP-30/CGR1 family.</text>
</comment>
<organism evidence="3 4">
    <name type="scientific">Rhodococcus jostii</name>
    <dbReference type="NCBI Taxonomy" id="132919"/>
    <lineage>
        <taxon>Bacteria</taxon>
        <taxon>Bacillati</taxon>
        <taxon>Actinomycetota</taxon>
        <taxon>Actinomycetes</taxon>
        <taxon>Mycobacteriales</taxon>
        <taxon>Nocardiaceae</taxon>
        <taxon>Rhodococcus</taxon>
    </lineage>
</organism>
<comment type="caution">
    <text evidence="3">The sequence shown here is derived from an EMBL/GenBank/DDBJ whole genome shotgun (WGS) entry which is preliminary data.</text>
</comment>
<reference evidence="3 4" key="1">
    <citation type="submission" date="2023-10" db="EMBL/GenBank/DDBJ databases">
        <title>Development of a sustainable strategy for remediation of hydrocarbon-contaminated territories based on the waste exchange concept.</title>
        <authorList>
            <person name="Krivoruchko A."/>
        </authorList>
    </citation>
    <scope>NUCLEOTIDE SEQUENCE [LARGE SCALE GENOMIC DNA]</scope>
    <source>
        <strain evidence="3 4">IEGM 60</strain>
    </source>
</reference>
<feature type="domain" description="SMP-30/Gluconolactonase/LRE-like region" evidence="2">
    <location>
        <begin position="93"/>
        <end position="336"/>
    </location>
</feature>
<protein>
    <submittedName>
        <fullName evidence="3">SMP-30/gluconolactonase/LRE family protein</fullName>
        <ecNumber evidence="3">3.1.1.99</ecNumber>
    </submittedName>
</protein>
<accession>A0ABU4CEL8</accession>
<dbReference type="InterPro" id="IPR005511">
    <property type="entry name" value="SMP-30"/>
</dbReference>
<keyword evidence="4" id="KW-1185">Reference proteome</keyword>
<dbReference type="Pfam" id="PF08450">
    <property type="entry name" value="SGL"/>
    <property type="match status" value="1"/>
</dbReference>
<dbReference type="PRINTS" id="PR01790">
    <property type="entry name" value="SMP30FAMILY"/>
</dbReference>
<dbReference type="EMBL" id="JAWLKA010000008">
    <property type="protein sequence ID" value="MDV6282005.1"/>
    <property type="molecule type" value="Genomic_DNA"/>
</dbReference>
<evidence type="ECO:0000259" key="2">
    <source>
        <dbReference type="Pfam" id="PF08450"/>
    </source>
</evidence>